<evidence type="ECO:0000256" key="2">
    <source>
        <dbReference type="ARBA" id="ARBA00009347"/>
    </source>
</evidence>
<dbReference type="InterPro" id="IPR009075">
    <property type="entry name" value="AcylCo_DH/oxidase_C"/>
</dbReference>
<evidence type="ECO:0000313" key="6">
    <source>
        <dbReference type="EMBL" id="KAB2930455.1"/>
    </source>
</evidence>
<proteinExistence type="inferred from homology"/>
<evidence type="ECO:0000313" key="7">
    <source>
        <dbReference type="Proteomes" id="UP000460298"/>
    </source>
</evidence>
<evidence type="ECO:0000259" key="5">
    <source>
        <dbReference type="Pfam" id="PF00441"/>
    </source>
</evidence>
<organism evidence="6 7">
    <name type="scientific">Leptonema illini</name>
    <dbReference type="NCBI Taxonomy" id="183"/>
    <lineage>
        <taxon>Bacteria</taxon>
        <taxon>Pseudomonadati</taxon>
        <taxon>Spirochaetota</taxon>
        <taxon>Spirochaetia</taxon>
        <taxon>Leptospirales</taxon>
        <taxon>Leptospiraceae</taxon>
        <taxon>Leptonema</taxon>
    </lineage>
</organism>
<comment type="caution">
    <text evidence="6">The sequence shown here is derived from an EMBL/GenBank/DDBJ whole genome shotgun (WGS) entry which is preliminary data.</text>
</comment>
<reference evidence="6 7" key="1">
    <citation type="submission" date="2019-10" db="EMBL/GenBank/DDBJ databases">
        <title>Extracellular Electron Transfer in a Candidatus Methanoperedens spp. Enrichment Culture.</title>
        <authorList>
            <person name="Berger S."/>
            <person name="Rangel Shaw D."/>
            <person name="Berben T."/>
            <person name="In 'T Zandt M."/>
            <person name="Frank J."/>
            <person name="Reimann J."/>
            <person name="Jetten M.S.M."/>
            <person name="Welte C.U."/>
        </authorList>
    </citation>
    <scope>NUCLEOTIDE SEQUENCE [LARGE SCALE GENOMIC DNA]</scope>
    <source>
        <strain evidence="6">SB12</strain>
    </source>
</reference>
<dbReference type="Gene3D" id="1.20.140.10">
    <property type="entry name" value="Butyryl-CoA Dehydrogenase, subunit A, domain 3"/>
    <property type="match status" value="1"/>
</dbReference>
<feature type="domain" description="Acyl-CoA dehydrogenase/oxidase C-terminal" evidence="5">
    <location>
        <begin position="238"/>
        <end position="385"/>
    </location>
</feature>
<comment type="cofactor">
    <cofactor evidence="1">
        <name>FAD</name>
        <dbReference type="ChEBI" id="CHEBI:57692"/>
    </cofactor>
</comment>
<dbReference type="GO" id="GO:0003995">
    <property type="term" value="F:acyl-CoA dehydrogenase activity"/>
    <property type="evidence" value="ECO:0007669"/>
    <property type="project" value="TreeGrafter"/>
</dbReference>
<dbReference type="EMBL" id="WBUI01000020">
    <property type="protein sequence ID" value="KAB2930455.1"/>
    <property type="molecule type" value="Genomic_DNA"/>
</dbReference>
<gene>
    <name evidence="6" type="ORF">F9K24_16490</name>
</gene>
<sequence length="573" mass="65513">MALFHPLNETWDQYDETTRRIFRATVDFFEKKGKRALKREDHEVIWYQDFLDFLKSEKVFYYFLTPTEYGDSADCRWDSARNTAYSEILGFYSLSHWYTWQVSILGLGPIWIGKNEEVKRKTAAKLKEGGVFAFGLSEKEHGADLIASDMMLIPENGAYVARGDKYYIGNGNCAAYVSVFGKIAGRREEFVFFVVESEHPKYECTGNVVRSQKYVAEFVLHDYPITENEILSRGRDAWDASLATVAFAKFNLGLAAIGIATHAYYEAINHASARRLYGTYVTEFPHIKQLFTEAYTRLEAMRLFAYRAKDYMKGASADDRRYLLYNPMVKMKVTMQGEEVINLLWDVIAARGFEKDTYFESATRDIRMLPKLEGTAHVNMVLVIKFMQSFLFEKNRKSPPPVDFGPSQDGFLFSQGSTTKGLEQVLPGDYLAVYSRFDAPNLNIFRRQIDSLKTFLAECGPDKDQSKDLDFMLTLGEIFTLVAYGHLILEQLELDTGKNPKSSDVSDLIDMVFDFMIRDFSRHSVTLYGKASVTDAQQKACLSMIKRPLTGKDVFDRVSQRALSLSGSYTMPE</sequence>
<dbReference type="GO" id="GO:0005886">
    <property type="term" value="C:plasma membrane"/>
    <property type="evidence" value="ECO:0007669"/>
    <property type="project" value="TreeGrafter"/>
</dbReference>
<evidence type="ECO:0000256" key="1">
    <source>
        <dbReference type="ARBA" id="ARBA00001974"/>
    </source>
</evidence>
<keyword evidence="4" id="KW-0274">FAD</keyword>
<dbReference type="PANTHER" id="PTHR43884">
    <property type="entry name" value="ACYL-COA DEHYDROGENASE"/>
    <property type="match status" value="1"/>
</dbReference>
<dbReference type="CDD" id="cd00567">
    <property type="entry name" value="ACAD"/>
    <property type="match status" value="1"/>
</dbReference>
<dbReference type="SUPFAM" id="SSF56645">
    <property type="entry name" value="Acyl-CoA dehydrogenase NM domain-like"/>
    <property type="match status" value="1"/>
</dbReference>
<dbReference type="SUPFAM" id="SSF47203">
    <property type="entry name" value="Acyl-CoA dehydrogenase C-terminal domain-like"/>
    <property type="match status" value="1"/>
</dbReference>
<dbReference type="InterPro" id="IPR046373">
    <property type="entry name" value="Acyl-CoA_Oxase/DH_mid-dom_sf"/>
</dbReference>
<dbReference type="InterPro" id="IPR009100">
    <property type="entry name" value="AcylCoA_DH/oxidase_NM_dom_sf"/>
</dbReference>
<dbReference type="Pfam" id="PF00441">
    <property type="entry name" value="Acyl-CoA_dh_1"/>
    <property type="match status" value="1"/>
</dbReference>
<keyword evidence="3" id="KW-0285">Flavoprotein</keyword>
<comment type="similarity">
    <text evidence="2">Belongs to the acyl-CoA dehydrogenase family.</text>
</comment>
<dbReference type="GO" id="GO:0050660">
    <property type="term" value="F:flavin adenine dinucleotide binding"/>
    <property type="evidence" value="ECO:0007669"/>
    <property type="project" value="InterPro"/>
</dbReference>
<dbReference type="AlphaFoldDB" id="A0A833LW94"/>
<name>A0A833LW94_9LEPT</name>
<evidence type="ECO:0000256" key="3">
    <source>
        <dbReference type="ARBA" id="ARBA00022630"/>
    </source>
</evidence>
<dbReference type="Proteomes" id="UP000460298">
    <property type="component" value="Unassembled WGS sequence"/>
</dbReference>
<protein>
    <submittedName>
        <fullName evidence="6">Acyl-CoA dehydrogenase</fullName>
    </submittedName>
</protein>
<dbReference type="PANTHER" id="PTHR43884:SF19">
    <property type="entry name" value="ACYL-COA DEHYDROGENASE FADE4-RELATED"/>
    <property type="match status" value="1"/>
</dbReference>
<dbReference type="Gene3D" id="2.40.110.10">
    <property type="entry name" value="Butyryl-CoA Dehydrogenase, subunit A, domain 2"/>
    <property type="match status" value="1"/>
</dbReference>
<evidence type="ECO:0000256" key="4">
    <source>
        <dbReference type="ARBA" id="ARBA00022827"/>
    </source>
</evidence>
<dbReference type="InterPro" id="IPR036250">
    <property type="entry name" value="AcylCo_DH-like_C"/>
</dbReference>
<dbReference type="Gene3D" id="1.10.540.10">
    <property type="entry name" value="Acyl-CoA dehydrogenase/oxidase, N-terminal domain"/>
    <property type="match status" value="1"/>
</dbReference>
<accession>A0A833LW94</accession>
<dbReference type="InterPro" id="IPR037069">
    <property type="entry name" value="AcylCoA_DH/ox_N_sf"/>
</dbReference>